<dbReference type="InterPro" id="IPR043129">
    <property type="entry name" value="ATPase_NBD"/>
</dbReference>
<dbReference type="Gene3D" id="1.25.40.10">
    <property type="entry name" value="Tetratricopeptide repeat domain"/>
    <property type="match status" value="1"/>
</dbReference>
<dbReference type="GO" id="GO:0034663">
    <property type="term" value="C:endoplasmic reticulum chaperone complex"/>
    <property type="evidence" value="ECO:0007669"/>
    <property type="project" value="TreeGrafter"/>
</dbReference>
<evidence type="ECO:0000256" key="2">
    <source>
        <dbReference type="ARBA" id="ARBA00022741"/>
    </source>
</evidence>
<keyword evidence="2" id="KW-0547">Nucleotide-binding</keyword>
<dbReference type="GO" id="GO:0140662">
    <property type="term" value="F:ATP-dependent protein folding chaperone"/>
    <property type="evidence" value="ECO:0007669"/>
    <property type="project" value="InterPro"/>
</dbReference>
<dbReference type="Gene3D" id="1.20.1270.10">
    <property type="match status" value="1"/>
</dbReference>
<evidence type="ECO:0000256" key="3">
    <source>
        <dbReference type="ARBA" id="ARBA00022840"/>
    </source>
</evidence>
<dbReference type="FunFam" id="3.90.640.10:FF:000010">
    <property type="entry name" value="heat shock 70 kDa protein 14"/>
    <property type="match status" value="1"/>
</dbReference>
<protein>
    <recommendedName>
        <fullName evidence="5">Hypoxia up-regulated protein 1</fullName>
    </recommendedName>
</protein>
<dbReference type="GO" id="GO:0030968">
    <property type="term" value="P:endoplasmic reticulum unfolded protein response"/>
    <property type="evidence" value="ECO:0007669"/>
    <property type="project" value="TreeGrafter"/>
</dbReference>
<dbReference type="Pfam" id="PF00012">
    <property type="entry name" value="HSP70"/>
    <property type="match status" value="2"/>
</dbReference>
<dbReference type="EMBL" id="UFQT01003401">
    <property type="protein sequence ID" value="SSX34965.1"/>
    <property type="molecule type" value="Genomic_DNA"/>
</dbReference>
<dbReference type="InterPro" id="IPR029048">
    <property type="entry name" value="HSP70_C_sf"/>
</dbReference>
<evidence type="ECO:0000256" key="4">
    <source>
        <dbReference type="ARBA" id="ARBA00023186"/>
    </source>
</evidence>
<comment type="similarity">
    <text evidence="1">Belongs to the heat shock protein 70 family.</text>
</comment>
<keyword evidence="4" id="KW-0143">Chaperone</keyword>
<dbReference type="PANTHER" id="PTHR45639:SF3">
    <property type="entry name" value="HYPOXIA UP-REGULATED PROTEIN 1"/>
    <property type="match status" value="1"/>
</dbReference>
<organism evidence="6">
    <name type="scientific">Culicoides sonorensis</name>
    <name type="common">Biting midge</name>
    <dbReference type="NCBI Taxonomy" id="179676"/>
    <lineage>
        <taxon>Eukaryota</taxon>
        <taxon>Metazoa</taxon>
        <taxon>Ecdysozoa</taxon>
        <taxon>Arthropoda</taxon>
        <taxon>Hexapoda</taxon>
        <taxon>Insecta</taxon>
        <taxon>Pterygota</taxon>
        <taxon>Neoptera</taxon>
        <taxon>Endopterygota</taxon>
        <taxon>Diptera</taxon>
        <taxon>Nematocera</taxon>
        <taxon>Chironomoidea</taxon>
        <taxon>Ceratopogonidae</taxon>
        <taxon>Ceratopogoninae</taxon>
        <taxon>Culicoides</taxon>
        <taxon>Monoculicoides</taxon>
    </lineage>
</organism>
<dbReference type="InterPro" id="IPR011990">
    <property type="entry name" value="TPR-like_helical_dom_sf"/>
</dbReference>
<dbReference type="PANTHER" id="PTHR45639">
    <property type="entry name" value="HSC70CB, ISOFORM G-RELATED"/>
    <property type="match status" value="1"/>
</dbReference>
<evidence type="ECO:0000256" key="1">
    <source>
        <dbReference type="ARBA" id="ARBA00007381"/>
    </source>
</evidence>
<dbReference type="GO" id="GO:0005524">
    <property type="term" value="F:ATP binding"/>
    <property type="evidence" value="ECO:0007669"/>
    <property type="project" value="UniProtKB-KW"/>
</dbReference>
<dbReference type="VEuPathDB" id="VectorBase:CSON008859"/>
<evidence type="ECO:0000256" key="5">
    <source>
        <dbReference type="ARBA" id="ARBA00040503"/>
    </source>
</evidence>
<dbReference type="InterPro" id="IPR013126">
    <property type="entry name" value="Hsp_70_fam"/>
</dbReference>
<dbReference type="AlphaFoldDB" id="A0A336MZ63"/>
<dbReference type="SUPFAM" id="SSF48452">
    <property type="entry name" value="TPR-like"/>
    <property type="match status" value="1"/>
</dbReference>
<evidence type="ECO:0000313" key="6">
    <source>
        <dbReference type="EMBL" id="SSX34965.1"/>
    </source>
</evidence>
<gene>
    <name evidence="6" type="primary">CSON008859</name>
</gene>
<dbReference type="Gene3D" id="3.90.640.10">
    <property type="entry name" value="Actin, Chain A, domain 4"/>
    <property type="match status" value="1"/>
</dbReference>
<keyword evidence="3" id="KW-0067">ATP-binding</keyword>
<dbReference type="SUPFAM" id="SSF53067">
    <property type="entry name" value="Actin-like ATPase domain"/>
    <property type="match status" value="2"/>
</dbReference>
<reference evidence="6" key="1">
    <citation type="submission" date="2018-07" db="EMBL/GenBank/DDBJ databases">
        <authorList>
            <person name="Quirk P.G."/>
            <person name="Krulwich T.A."/>
        </authorList>
    </citation>
    <scope>NUCLEOTIDE SEQUENCE</scope>
</reference>
<name>A0A336MZ63_CULSO</name>
<accession>A0A336MZ63</accession>
<sequence length="603" mass="69533">MSKNISIALDIGSTKIVAAYCNENGQAFIITDPQTNRWTIACIGFSNRQRLYGFAAECQASTNPKNTIFGEGGSTFTHKLTKYFIDEFRNETSINLTNNEVAIARLREGCETLKKKLSTSESAKVTLETFYEGKPYELIMTRQIFELTCADIFHKIITVGRRLFQSTFIQKSSIHATIIIGGGTRIPKIQQDLKSFMHGEELSRVLNQDEAIAIGAAYYNAGLIDVEEPPKPNSLFGECSGLDIAKMQLLLKRMDEDETLLVEYMSQVNDLEKLCYSYKRAIIKHNVDVEDENLVVRKCNEILKHLEKNENSKFDRNDFRRMSKELKEVYSAACNRKIESTKEESNSPPKVETNVILPPKQSVVIREEKSGQELFDQGVALFVSENYKDALEIFSYFIQITGKSINITNITIHDLYSYRAQCYFHMRKYEKFFDDFDKIPKDKRSTDLKKFSEKAYVELFMTRGNNALKDVHKRFKGDAEHVNIALSVLNSVLDTRPSDIKSLEQLRLTSNLLHTRSILHFQLRNDDQAIVDSYKNMKLIHEVRDLNEERDKMYWELGPYLKTIKIDQLRAKYGQTSVEQMIYIKSCIKQSQKMKKVGKFYCC</sequence>
<proteinExistence type="inferred from homology"/>
<dbReference type="Gene3D" id="3.30.420.40">
    <property type="match status" value="3"/>
</dbReference>